<evidence type="ECO:0000313" key="3">
    <source>
        <dbReference type="Proteomes" id="UP000663826"/>
    </source>
</evidence>
<feature type="region of interest" description="Disordered" evidence="1">
    <location>
        <begin position="20"/>
        <end position="65"/>
    </location>
</feature>
<dbReference type="AlphaFoldDB" id="A0A8H3AK97"/>
<feature type="compositionally biased region" description="Low complexity" evidence="1">
    <location>
        <begin position="21"/>
        <end position="30"/>
    </location>
</feature>
<dbReference type="Proteomes" id="UP000663826">
    <property type="component" value="Unassembled WGS sequence"/>
</dbReference>
<dbReference type="EMBL" id="CAJMWQ010001033">
    <property type="protein sequence ID" value="CAE6430162.1"/>
    <property type="molecule type" value="Genomic_DNA"/>
</dbReference>
<protein>
    <submittedName>
        <fullName evidence="2">Uncharacterized protein</fullName>
    </submittedName>
</protein>
<name>A0A8H3AK97_9AGAM</name>
<proteinExistence type="predicted"/>
<comment type="caution">
    <text evidence="2">The sequence shown here is derived from an EMBL/GenBank/DDBJ whole genome shotgun (WGS) entry which is preliminary data.</text>
</comment>
<accession>A0A8H3AK97</accession>
<sequence length="189" mass="19819">MARPKLSVLPPRDALSNKCQPIAAAAALADPPLPRAPPHPAPPTHHNASQATDEPGHGTQGFEPVRQDIPFSSLNSHIAQTDVQLTLANSRDTNNAVFSGLTQEANIQAPGDPTYALGSDSHVPAGNPEADDHIDPFKIYELGRALCTIACNMIAEMGTPPSIADTQSPAPASTLFLSLSVPAMQWQPG</sequence>
<evidence type="ECO:0000256" key="1">
    <source>
        <dbReference type="SAM" id="MobiDB-lite"/>
    </source>
</evidence>
<feature type="compositionally biased region" description="Pro residues" evidence="1">
    <location>
        <begin position="31"/>
        <end position="43"/>
    </location>
</feature>
<evidence type="ECO:0000313" key="2">
    <source>
        <dbReference type="EMBL" id="CAE6430162.1"/>
    </source>
</evidence>
<gene>
    <name evidence="2" type="ORF">RDB_LOCUS59044</name>
</gene>
<organism evidence="2 3">
    <name type="scientific">Rhizoctonia solani</name>
    <dbReference type="NCBI Taxonomy" id="456999"/>
    <lineage>
        <taxon>Eukaryota</taxon>
        <taxon>Fungi</taxon>
        <taxon>Dikarya</taxon>
        <taxon>Basidiomycota</taxon>
        <taxon>Agaricomycotina</taxon>
        <taxon>Agaricomycetes</taxon>
        <taxon>Cantharellales</taxon>
        <taxon>Ceratobasidiaceae</taxon>
        <taxon>Rhizoctonia</taxon>
    </lineage>
</organism>
<reference evidence="2" key="1">
    <citation type="submission" date="2021-01" db="EMBL/GenBank/DDBJ databases">
        <authorList>
            <person name="Kaushik A."/>
        </authorList>
    </citation>
    <scope>NUCLEOTIDE SEQUENCE</scope>
    <source>
        <strain evidence="2">AG1-1B</strain>
    </source>
</reference>